<protein>
    <submittedName>
        <fullName evidence="2">Putative ovule protein</fullName>
    </submittedName>
</protein>
<feature type="region of interest" description="Disordered" evidence="1">
    <location>
        <begin position="1"/>
        <end position="34"/>
    </location>
</feature>
<name>A0A0V0H7Y9_SOLCH</name>
<dbReference type="EMBL" id="GEDG01024371">
    <property type="protein sequence ID" value="JAP16025.1"/>
    <property type="molecule type" value="Transcribed_RNA"/>
</dbReference>
<sequence length="69" mass="7656">MPQVDSKKLTLTGHISRELGHAPGDEARAGSRSGKCLSPNLNHVTTDKMHLSQFILNILKFNQIIYVQV</sequence>
<dbReference type="AlphaFoldDB" id="A0A0V0H7Y9"/>
<reference evidence="2" key="1">
    <citation type="submission" date="2015-12" db="EMBL/GenBank/DDBJ databases">
        <title>Gene expression during late stages of embryo sac development: a critical building block for successful pollen-pistil interactions.</title>
        <authorList>
            <person name="Liu Y."/>
            <person name="Joly V."/>
            <person name="Sabar M."/>
            <person name="Matton D.P."/>
        </authorList>
    </citation>
    <scope>NUCLEOTIDE SEQUENCE</scope>
</reference>
<proteinExistence type="predicted"/>
<organism evidence="2">
    <name type="scientific">Solanum chacoense</name>
    <name type="common">Chaco potato</name>
    <dbReference type="NCBI Taxonomy" id="4108"/>
    <lineage>
        <taxon>Eukaryota</taxon>
        <taxon>Viridiplantae</taxon>
        <taxon>Streptophyta</taxon>
        <taxon>Embryophyta</taxon>
        <taxon>Tracheophyta</taxon>
        <taxon>Spermatophyta</taxon>
        <taxon>Magnoliopsida</taxon>
        <taxon>eudicotyledons</taxon>
        <taxon>Gunneridae</taxon>
        <taxon>Pentapetalae</taxon>
        <taxon>asterids</taxon>
        <taxon>lamiids</taxon>
        <taxon>Solanales</taxon>
        <taxon>Solanaceae</taxon>
        <taxon>Solanoideae</taxon>
        <taxon>Solaneae</taxon>
        <taxon>Solanum</taxon>
    </lineage>
</organism>
<feature type="compositionally biased region" description="Basic and acidic residues" evidence="1">
    <location>
        <begin position="15"/>
        <end position="29"/>
    </location>
</feature>
<evidence type="ECO:0000313" key="2">
    <source>
        <dbReference type="EMBL" id="JAP16025.1"/>
    </source>
</evidence>
<evidence type="ECO:0000256" key="1">
    <source>
        <dbReference type="SAM" id="MobiDB-lite"/>
    </source>
</evidence>
<accession>A0A0V0H7Y9</accession>